<gene>
    <name evidence="8" type="ORF">GCK32_000238</name>
</gene>
<dbReference type="FunFam" id="3.30.160.60:FF:003608">
    <property type="entry name" value="Zinc finger and BTB domain-containing 32"/>
    <property type="match status" value="1"/>
</dbReference>
<dbReference type="SMART" id="SM00355">
    <property type="entry name" value="ZnF_C2H2"/>
    <property type="match status" value="8"/>
</dbReference>
<reference evidence="8 9" key="1">
    <citation type="submission" date="2019-10" db="EMBL/GenBank/DDBJ databases">
        <title>Assembly and Annotation for the nematode Trichostrongylus colubriformis.</title>
        <authorList>
            <person name="Martin J."/>
        </authorList>
    </citation>
    <scope>NUCLEOTIDE SEQUENCE [LARGE SCALE GENOMIC DNA]</scope>
    <source>
        <strain evidence="8">G859</strain>
        <tissue evidence="8">Whole worm</tissue>
    </source>
</reference>
<evidence type="ECO:0000259" key="7">
    <source>
        <dbReference type="PROSITE" id="PS50157"/>
    </source>
</evidence>
<dbReference type="Gene3D" id="3.30.160.60">
    <property type="entry name" value="Classic Zinc Finger"/>
    <property type="match status" value="4"/>
</dbReference>
<name>A0AAN8FDK8_TRICO</name>
<sequence length="413" mass="46738">MDELNACVECGFTTSNAKIFTSHIEQHEEEHNRSSSGELSHAQTIEWTESDSSTLSPISVCERRSSCVASDCNPFYEAAEEEQPATAKPSKTAHVCPHCKFTTYMSQHMRSHLDAHSRHQGQMYQCDICQMQFSQKANMHRHRMRHSGVKPYECRYCKKRFFRKDQMQEHSMTHIKTGIEFDCPVAFCARQFNQHTTLRSHLDEAHNISAMSPASCKRCSLLFANSRRLLLHYQTRHDDRECAVSVSTANGLHAKRSQFLSRCAPATCSTQEGNKKSYYHKSYSSKVPSSTVLDQHNSCPTSSEDLIIMCINSSLTQPVAPPSRAVNEGKRGLMSPDAIIECDLQSLQATDSVNAKEPMECVHCGISFFDRTIHLLHKGLHTASDPWRCNLCGTQCVEKYMFTTHVIFANHTT</sequence>
<dbReference type="Pfam" id="PF00096">
    <property type="entry name" value="zf-C2H2"/>
    <property type="match status" value="2"/>
</dbReference>
<feature type="region of interest" description="Disordered" evidence="6">
    <location>
        <begin position="25"/>
        <end position="48"/>
    </location>
</feature>
<keyword evidence="3 5" id="KW-0863">Zinc-finger</keyword>
<dbReference type="InterPro" id="IPR013087">
    <property type="entry name" value="Znf_C2H2_type"/>
</dbReference>
<evidence type="ECO:0000256" key="6">
    <source>
        <dbReference type="SAM" id="MobiDB-lite"/>
    </source>
</evidence>
<feature type="domain" description="C2H2-type" evidence="7">
    <location>
        <begin position="181"/>
        <end position="206"/>
    </location>
</feature>
<dbReference type="PROSITE" id="PS50157">
    <property type="entry name" value="ZINC_FINGER_C2H2_2"/>
    <property type="match status" value="4"/>
</dbReference>
<feature type="compositionally biased region" description="Polar residues" evidence="6">
    <location>
        <begin position="34"/>
        <end position="48"/>
    </location>
</feature>
<dbReference type="InterPro" id="IPR036236">
    <property type="entry name" value="Znf_C2H2_sf"/>
</dbReference>
<evidence type="ECO:0000256" key="4">
    <source>
        <dbReference type="ARBA" id="ARBA00022833"/>
    </source>
</evidence>
<feature type="domain" description="C2H2-type" evidence="7">
    <location>
        <begin position="124"/>
        <end position="151"/>
    </location>
</feature>
<keyword evidence="1" id="KW-0479">Metal-binding</keyword>
<keyword evidence="9" id="KW-1185">Reference proteome</keyword>
<feature type="domain" description="C2H2-type" evidence="7">
    <location>
        <begin position="359"/>
        <end position="386"/>
    </location>
</feature>
<dbReference type="SUPFAM" id="SSF57667">
    <property type="entry name" value="beta-beta-alpha zinc fingers"/>
    <property type="match status" value="2"/>
</dbReference>
<dbReference type="PANTHER" id="PTHR24379">
    <property type="entry name" value="KRAB AND ZINC FINGER DOMAIN-CONTAINING"/>
    <property type="match status" value="1"/>
</dbReference>
<dbReference type="FunFam" id="3.30.160.60:FF:001669">
    <property type="entry name" value="Uncharacterized protein, isoform B"/>
    <property type="match status" value="1"/>
</dbReference>
<evidence type="ECO:0000313" key="9">
    <source>
        <dbReference type="Proteomes" id="UP001331761"/>
    </source>
</evidence>
<dbReference type="GO" id="GO:0008270">
    <property type="term" value="F:zinc ion binding"/>
    <property type="evidence" value="ECO:0007669"/>
    <property type="project" value="UniProtKB-KW"/>
</dbReference>
<dbReference type="AlphaFoldDB" id="A0AAN8FDK8"/>
<dbReference type="EMBL" id="WIXE01022738">
    <property type="protein sequence ID" value="KAK5967225.1"/>
    <property type="molecule type" value="Genomic_DNA"/>
</dbReference>
<dbReference type="PROSITE" id="PS00028">
    <property type="entry name" value="ZINC_FINGER_C2H2_1"/>
    <property type="match status" value="6"/>
</dbReference>
<dbReference type="Proteomes" id="UP001331761">
    <property type="component" value="Unassembled WGS sequence"/>
</dbReference>
<protein>
    <submittedName>
        <fullName evidence="8">Asparagine-rich zinc finger protein AZF1</fullName>
    </submittedName>
</protein>
<evidence type="ECO:0000256" key="1">
    <source>
        <dbReference type="ARBA" id="ARBA00022723"/>
    </source>
</evidence>
<comment type="caution">
    <text evidence="8">The sequence shown here is derived from an EMBL/GenBank/DDBJ whole genome shotgun (WGS) entry which is preliminary data.</text>
</comment>
<evidence type="ECO:0000313" key="8">
    <source>
        <dbReference type="EMBL" id="KAK5967225.1"/>
    </source>
</evidence>
<dbReference type="PANTHER" id="PTHR24379:SF121">
    <property type="entry name" value="C2H2-TYPE DOMAIN-CONTAINING PROTEIN"/>
    <property type="match status" value="1"/>
</dbReference>
<organism evidence="8 9">
    <name type="scientific">Trichostrongylus colubriformis</name>
    <name type="common">Black scour worm</name>
    <dbReference type="NCBI Taxonomy" id="6319"/>
    <lineage>
        <taxon>Eukaryota</taxon>
        <taxon>Metazoa</taxon>
        <taxon>Ecdysozoa</taxon>
        <taxon>Nematoda</taxon>
        <taxon>Chromadorea</taxon>
        <taxon>Rhabditida</taxon>
        <taxon>Rhabditina</taxon>
        <taxon>Rhabditomorpha</taxon>
        <taxon>Strongyloidea</taxon>
        <taxon>Trichostrongylidae</taxon>
        <taxon>Trichostrongylus</taxon>
    </lineage>
</organism>
<evidence type="ECO:0000256" key="3">
    <source>
        <dbReference type="ARBA" id="ARBA00022771"/>
    </source>
</evidence>
<evidence type="ECO:0000256" key="2">
    <source>
        <dbReference type="ARBA" id="ARBA00022737"/>
    </source>
</evidence>
<keyword evidence="4" id="KW-0862">Zinc</keyword>
<keyword evidence="2" id="KW-0677">Repeat</keyword>
<proteinExistence type="predicted"/>
<evidence type="ECO:0000256" key="5">
    <source>
        <dbReference type="PROSITE-ProRule" id="PRU00042"/>
    </source>
</evidence>
<accession>A0AAN8FDK8</accession>
<feature type="domain" description="C2H2-type" evidence="7">
    <location>
        <begin position="152"/>
        <end position="174"/>
    </location>
</feature>